<keyword evidence="3" id="KW-0813">Transport</keyword>
<dbReference type="InterPro" id="IPR005828">
    <property type="entry name" value="MFS_sugar_transport-like"/>
</dbReference>
<comment type="subcellular location">
    <subcellularLocation>
        <location evidence="1">Cell membrane</location>
        <topology evidence="1">Multi-pass membrane protein</topology>
    </subcellularLocation>
</comment>
<accession>A0ABU8RJW3</accession>
<sequence>MWQSVGFDESDSFTISVFTAVLNVLVTFVSVAFVDKVGRRRLLMAGSAGMVLGLGAVTLAFTQAAVVPGQDDVSLPTGWGPVALVGANLFVICFGASWGPVVWVLLGEMFPNRIRAAALAVAASAQWVANFVVTVTFPVLSQDVSLWATYLIYTVFAALSFFFVRSKVPETNGMELEEMGADAQRSAATARGA</sequence>
<evidence type="ECO:0000313" key="10">
    <source>
        <dbReference type="Proteomes" id="UP001387100"/>
    </source>
</evidence>
<name>A0ABU8RJW3_9ACTN</name>
<evidence type="ECO:0000256" key="1">
    <source>
        <dbReference type="ARBA" id="ARBA00004651"/>
    </source>
</evidence>
<evidence type="ECO:0000256" key="6">
    <source>
        <dbReference type="ARBA" id="ARBA00023136"/>
    </source>
</evidence>
<evidence type="ECO:0000313" key="9">
    <source>
        <dbReference type="EMBL" id="MEJ5945283.1"/>
    </source>
</evidence>
<organism evidence="9 10">
    <name type="scientific">Pseudokineococcus basanitobsidens</name>
    <dbReference type="NCBI Taxonomy" id="1926649"/>
    <lineage>
        <taxon>Bacteria</taxon>
        <taxon>Bacillati</taxon>
        <taxon>Actinomycetota</taxon>
        <taxon>Actinomycetes</taxon>
        <taxon>Kineosporiales</taxon>
        <taxon>Kineosporiaceae</taxon>
        <taxon>Pseudokineococcus</taxon>
    </lineage>
</organism>
<dbReference type="PANTHER" id="PTHR48020">
    <property type="entry name" value="PROTON MYO-INOSITOL COTRANSPORTER"/>
    <property type="match status" value="1"/>
</dbReference>
<keyword evidence="5 7" id="KW-1133">Transmembrane helix</keyword>
<dbReference type="InterPro" id="IPR036259">
    <property type="entry name" value="MFS_trans_sf"/>
</dbReference>
<comment type="similarity">
    <text evidence="2">Belongs to the major facilitator superfamily. Sugar transporter (TC 2.A.1.1) family.</text>
</comment>
<dbReference type="SUPFAM" id="SSF103473">
    <property type="entry name" value="MFS general substrate transporter"/>
    <property type="match status" value="1"/>
</dbReference>
<evidence type="ECO:0000256" key="2">
    <source>
        <dbReference type="ARBA" id="ARBA00010992"/>
    </source>
</evidence>
<evidence type="ECO:0000259" key="8">
    <source>
        <dbReference type="PROSITE" id="PS50850"/>
    </source>
</evidence>
<dbReference type="Gene3D" id="1.20.1250.20">
    <property type="entry name" value="MFS general substrate transporter like domains"/>
    <property type="match status" value="1"/>
</dbReference>
<evidence type="ECO:0000256" key="3">
    <source>
        <dbReference type="ARBA" id="ARBA00022448"/>
    </source>
</evidence>
<proteinExistence type="inferred from homology"/>
<dbReference type="PROSITE" id="PS50850">
    <property type="entry name" value="MFS"/>
    <property type="match status" value="1"/>
</dbReference>
<comment type="caution">
    <text evidence="9">The sequence shown here is derived from an EMBL/GenBank/DDBJ whole genome shotgun (WGS) entry which is preliminary data.</text>
</comment>
<dbReference type="InterPro" id="IPR050814">
    <property type="entry name" value="Myo-inositol_Transporter"/>
</dbReference>
<feature type="transmembrane region" description="Helical" evidence="7">
    <location>
        <begin position="12"/>
        <end position="34"/>
    </location>
</feature>
<dbReference type="PANTHER" id="PTHR48020:SF12">
    <property type="entry name" value="PROTON MYO-INOSITOL COTRANSPORTER"/>
    <property type="match status" value="1"/>
</dbReference>
<keyword evidence="6 7" id="KW-0472">Membrane</keyword>
<keyword evidence="4 7" id="KW-0812">Transmembrane</keyword>
<evidence type="ECO:0000256" key="4">
    <source>
        <dbReference type="ARBA" id="ARBA00022692"/>
    </source>
</evidence>
<protein>
    <submittedName>
        <fullName evidence="9">MFS transporter</fullName>
    </submittedName>
</protein>
<dbReference type="PROSITE" id="PS00216">
    <property type="entry name" value="SUGAR_TRANSPORT_1"/>
    <property type="match status" value="1"/>
</dbReference>
<feature type="transmembrane region" description="Helical" evidence="7">
    <location>
        <begin position="41"/>
        <end position="62"/>
    </location>
</feature>
<feature type="transmembrane region" description="Helical" evidence="7">
    <location>
        <begin position="82"/>
        <end position="106"/>
    </location>
</feature>
<evidence type="ECO:0000256" key="5">
    <source>
        <dbReference type="ARBA" id="ARBA00022989"/>
    </source>
</evidence>
<dbReference type="InterPro" id="IPR020846">
    <property type="entry name" value="MFS_dom"/>
</dbReference>
<dbReference type="Proteomes" id="UP001387100">
    <property type="component" value="Unassembled WGS sequence"/>
</dbReference>
<feature type="domain" description="Major facilitator superfamily (MFS) profile" evidence="8">
    <location>
        <begin position="1"/>
        <end position="172"/>
    </location>
</feature>
<feature type="transmembrane region" description="Helical" evidence="7">
    <location>
        <begin position="146"/>
        <end position="164"/>
    </location>
</feature>
<dbReference type="Pfam" id="PF00083">
    <property type="entry name" value="Sugar_tr"/>
    <property type="match status" value="1"/>
</dbReference>
<reference evidence="9 10" key="1">
    <citation type="journal article" date="2017" name="Int. J. Syst. Evol. Microbiol.">
        <title>Pseudokineococcus basanitobsidens sp. nov., isolated from volcanic rock.</title>
        <authorList>
            <person name="Lee D.W."/>
            <person name="Park M.Y."/>
            <person name="Kim J.J."/>
            <person name="Kim B.S."/>
        </authorList>
    </citation>
    <scope>NUCLEOTIDE SEQUENCE [LARGE SCALE GENOMIC DNA]</scope>
    <source>
        <strain evidence="9 10">DSM 103726</strain>
    </source>
</reference>
<keyword evidence="10" id="KW-1185">Reference proteome</keyword>
<dbReference type="InterPro" id="IPR005829">
    <property type="entry name" value="Sugar_transporter_CS"/>
</dbReference>
<gene>
    <name evidence="9" type="ORF">WDZ17_08255</name>
</gene>
<dbReference type="InterPro" id="IPR003663">
    <property type="entry name" value="Sugar/inositol_transpt"/>
</dbReference>
<dbReference type="PRINTS" id="PR00171">
    <property type="entry name" value="SUGRTRNSPORT"/>
</dbReference>
<feature type="transmembrane region" description="Helical" evidence="7">
    <location>
        <begin position="118"/>
        <end position="140"/>
    </location>
</feature>
<dbReference type="EMBL" id="JBBIAA010000007">
    <property type="protein sequence ID" value="MEJ5945283.1"/>
    <property type="molecule type" value="Genomic_DNA"/>
</dbReference>
<evidence type="ECO:0000256" key="7">
    <source>
        <dbReference type="SAM" id="Phobius"/>
    </source>
</evidence>